<protein>
    <submittedName>
        <fullName evidence="1">Uncharacterized protein</fullName>
    </submittedName>
</protein>
<reference evidence="2" key="2">
    <citation type="submission" date="2014-09" db="EMBL/GenBank/DDBJ databases">
        <authorList>
            <consortium name="NBRP consortium"/>
            <person name="Sawabe T."/>
            <person name="Meirelles P."/>
            <person name="Nakanishi M."/>
            <person name="Sayaka M."/>
            <person name="Hattori M."/>
            <person name="Ohkuma M."/>
        </authorList>
    </citation>
    <scope>NUCLEOTIDE SEQUENCE [LARGE SCALE GENOMIC DNA]</scope>
    <source>
        <strain evidence="2">JCM 19239</strain>
    </source>
</reference>
<proteinExistence type="predicted"/>
<keyword evidence="2" id="KW-1185">Reference proteome</keyword>
<comment type="caution">
    <text evidence="1">The sequence shown here is derived from an EMBL/GenBank/DDBJ whole genome shotgun (WGS) entry which is preliminary data.</text>
</comment>
<evidence type="ECO:0000313" key="1">
    <source>
        <dbReference type="EMBL" id="GAL30516.1"/>
    </source>
</evidence>
<sequence length="42" mass="4798">MSQSQRMGKQSKSYSKGSTSSALVLSSFYQQSYFIHLQNFDD</sequence>
<dbReference type="EMBL" id="BBMS01000099">
    <property type="protein sequence ID" value="GAL30516.1"/>
    <property type="molecule type" value="Genomic_DNA"/>
</dbReference>
<organism evidence="1 2">
    <name type="scientific">Vibrio variabilis</name>
    <dbReference type="NCBI Taxonomy" id="990271"/>
    <lineage>
        <taxon>Bacteria</taxon>
        <taxon>Pseudomonadati</taxon>
        <taxon>Pseudomonadota</taxon>
        <taxon>Gammaproteobacteria</taxon>
        <taxon>Vibrionales</taxon>
        <taxon>Vibrionaceae</taxon>
        <taxon>Vibrio</taxon>
    </lineage>
</organism>
<dbReference type="Proteomes" id="UP000029223">
    <property type="component" value="Unassembled WGS sequence"/>
</dbReference>
<gene>
    <name evidence="1" type="ORF">JCM19239_3126</name>
</gene>
<evidence type="ECO:0000313" key="2">
    <source>
        <dbReference type="Proteomes" id="UP000029223"/>
    </source>
</evidence>
<reference evidence="2" key="1">
    <citation type="submission" date="2014-09" db="EMBL/GenBank/DDBJ databases">
        <title>Vibrio variabilis JCM 19239. (C206) whole genome shotgun sequence.</title>
        <authorList>
            <person name="Sawabe T."/>
            <person name="Meirelles P."/>
            <person name="Nakanishi M."/>
            <person name="Sayaka M."/>
            <person name="Hattori M."/>
            <person name="Ohkuma M."/>
        </authorList>
    </citation>
    <scope>NUCLEOTIDE SEQUENCE [LARGE SCALE GENOMIC DNA]</scope>
    <source>
        <strain evidence="2">JCM 19239</strain>
    </source>
</reference>
<name>A0ABQ0JP43_9VIBR</name>
<accession>A0ABQ0JP43</accession>